<feature type="region of interest" description="Disordered" evidence="1">
    <location>
        <begin position="72"/>
        <end position="135"/>
    </location>
</feature>
<organism evidence="2 3">
    <name type="scientific">Hymenobacter jejuensis</name>
    <dbReference type="NCBI Taxonomy" id="2502781"/>
    <lineage>
        <taxon>Bacteria</taxon>
        <taxon>Pseudomonadati</taxon>
        <taxon>Bacteroidota</taxon>
        <taxon>Cytophagia</taxon>
        <taxon>Cytophagales</taxon>
        <taxon>Hymenobacteraceae</taxon>
        <taxon>Hymenobacter</taxon>
    </lineage>
</organism>
<dbReference type="SUPFAM" id="SSF89807">
    <property type="entry name" value="Dodecin-like"/>
    <property type="match status" value="1"/>
</dbReference>
<dbReference type="InterPro" id="IPR025543">
    <property type="entry name" value="Dodecin-like"/>
</dbReference>
<evidence type="ECO:0000313" key="3">
    <source>
        <dbReference type="Proteomes" id="UP000305398"/>
    </source>
</evidence>
<accession>A0A5B7ZY40</accession>
<gene>
    <name evidence="2" type="ORF">FHG12_08285</name>
</gene>
<dbReference type="InterPro" id="IPR036694">
    <property type="entry name" value="Dodecin-like_sf"/>
</dbReference>
<dbReference type="InterPro" id="IPR009923">
    <property type="entry name" value="Dodecin"/>
</dbReference>
<name>A0A5B7ZY40_9BACT</name>
<dbReference type="Proteomes" id="UP000305398">
    <property type="component" value="Chromosome"/>
</dbReference>
<feature type="compositionally biased region" description="Basic and acidic residues" evidence="1">
    <location>
        <begin position="104"/>
        <end position="116"/>
    </location>
</feature>
<dbReference type="RefSeq" id="WP_139515282.1">
    <property type="nucleotide sequence ID" value="NZ_CP040896.1"/>
</dbReference>
<keyword evidence="3" id="KW-1185">Reference proteome</keyword>
<dbReference type="OrthoDB" id="1525133at2"/>
<dbReference type="Pfam" id="PF07311">
    <property type="entry name" value="Dodecin"/>
    <property type="match status" value="1"/>
</dbReference>
<proteinExistence type="predicted"/>
<dbReference type="KEGG" id="hyj:FHG12_08285"/>
<protein>
    <submittedName>
        <fullName evidence="2">Dodecin domain-containing protein</fullName>
    </submittedName>
</protein>
<evidence type="ECO:0000256" key="1">
    <source>
        <dbReference type="SAM" id="MobiDB-lite"/>
    </source>
</evidence>
<dbReference type="EMBL" id="CP040896">
    <property type="protein sequence ID" value="QDA60104.1"/>
    <property type="molecule type" value="Genomic_DNA"/>
</dbReference>
<reference evidence="2 3" key="1">
    <citation type="submission" date="2019-06" db="EMBL/GenBank/DDBJ databases">
        <authorList>
            <person name="Srinivasan S."/>
        </authorList>
    </citation>
    <scope>NUCLEOTIDE SEQUENCE [LARGE SCALE GENOMIC DNA]</scope>
    <source>
        <strain evidence="2 3">17J68-5</strain>
    </source>
</reference>
<sequence>MSTIKKVIEVLASSDKSFEDALQRALTEASTTVKGIKSIYIKDQSCRVRDNRIVEYRITAKISFEVMHKWDPSGINTAPEELQQPTADDAPARSIDGGGTPDYSHVEVKTEPDLPREVQPGGSATEPESGGGYSG</sequence>
<dbReference type="Gene3D" id="3.30.1660.10">
    <property type="entry name" value="Flavin-binding protein dodecin"/>
    <property type="match status" value="1"/>
</dbReference>
<dbReference type="AlphaFoldDB" id="A0A5B7ZY40"/>
<evidence type="ECO:0000313" key="2">
    <source>
        <dbReference type="EMBL" id="QDA60104.1"/>
    </source>
</evidence>